<dbReference type="AlphaFoldDB" id="A0AAE0TAG3"/>
<dbReference type="PIRSF" id="PIRSF000505">
    <property type="entry name" value="EPSPS"/>
    <property type="match status" value="1"/>
</dbReference>
<keyword evidence="4" id="KW-0028">Amino-acid biosynthesis</keyword>
<gene>
    <name evidence="9" type="ORF">CHS0354_018366</name>
</gene>
<dbReference type="InterPro" id="IPR006264">
    <property type="entry name" value="EPSP_synthase"/>
</dbReference>
<reference evidence="9" key="2">
    <citation type="journal article" date="2021" name="Genome Biol. Evol.">
        <title>Developing a high-quality reference genome for a parasitic bivalve with doubly uniparental inheritance (Bivalvia: Unionida).</title>
        <authorList>
            <person name="Smith C.H."/>
        </authorList>
    </citation>
    <scope>NUCLEOTIDE SEQUENCE</scope>
    <source>
        <strain evidence="9">CHS0354</strain>
        <tissue evidence="9">Mantle</tissue>
    </source>
</reference>
<comment type="caution">
    <text evidence="9">The sequence shown here is derived from an EMBL/GenBank/DDBJ whole genome shotgun (WGS) entry which is preliminary data.</text>
</comment>
<dbReference type="GO" id="GO:0008652">
    <property type="term" value="P:amino acid biosynthetic process"/>
    <property type="evidence" value="ECO:0007669"/>
    <property type="project" value="UniProtKB-KW"/>
</dbReference>
<dbReference type="CDD" id="cd01556">
    <property type="entry name" value="EPSP_synthase"/>
    <property type="match status" value="1"/>
</dbReference>
<dbReference type="HAMAP" id="MF_00210">
    <property type="entry name" value="EPSP_synth"/>
    <property type="match status" value="1"/>
</dbReference>
<dbReference type="InterPro" id="IPR036968">
    <property type="entry name" value="Enolpyruvate_Tfrase_sf"/>
</dbReference>
<evidence type="ECO:0000313" key="9">
    <source>
        <dbReference type="EMBL" id="KAK3606772.1"/>
    </source>
</evidence>
<comment type="catalytic activity">
    <reaction evidence="7">
        <text>3-phosphoshikimate + phosphoenolpyruvate = 5-O-(1-carboxyvinyl)-3-phosphoshikimate + phosphate</text>
        <dbReference type="Rhea" id="RHEA:21256"/>
        <dbReference type="ChEBI" id="CHEBI:43474"/>
        <dbReference type="ChEBI" id="CHEBI:57701"/>
        <dbReference type="ChEBI" id="CHEBI:58702"/>
        <dbReference type="ChEBI" id="CHEBI:145989"/>
        <dbReference type="EC" id="2.5.1.19"/>
    </reaction>
    <physiologicalReaction direction="left-to-right" evidence="7">
        <dbReference type="Rhea" id="RHEA:21257"/>
    </physiologicalReaction>
</comment>
<comment type="pathway">
    <text evidence="1">Metabolic intermediate biosynthesis; chorismate biosynthesis; chorismate from D-erythrose 4-phosphate and phosphoenolpyruvate: step 6/7.</text>
</comment>
<dbReference type="EC" id="2.5.1.19" evidence="3"/>
<evidence type="ECO:0000256" key="7">
    <source>
        <dbReference type="ARBA" id="ARBA00044633"/>
    </source>
</evidence>
<dbReference type="Gene3D" id="3.65.10.10">
    <property type="entry name" value="Enolpyruvate transferase domain"/>
    <property type="match status" value="2"/>
</dbReference>
<evidence type="ECO:0000259" key="8">
    <source>
        <dbReference type="Pfam" id="PF00275"/>
    </source>
</evidence>
<feature type="domain" description="Enolpyruvate transferase" evidence="8">
    <location>
        <begin position="13"/>
        <end position="420"/>
    </location>
</feature>
<comment type="similarity">
    <text evidence="2">Belongs to the EPSP synthase family.</text>
</comment>
<evidence type="ECO:0000256" key="2">
    <source>
        <dbReference type="ARBA" id="ARBA00009948"/>
    </source>
</evidence>
<dbReference type="InterPro" id="IPR001986">
    <property type="entry name" value="Enolpyruvate_Tfrase_dom"/>
</dbReference>
<dbReference type="GO" id="GO:0003866">
    <property type="term" value="F:3-phosphoshikimate 1-carboxyvinyltransferase activity"/>
    <property type="evidence" value="ECO:0007669"/>
    <property type="project" value="UniProtKB-EC"/>
</dbReference>
<reference evidence="9" key="3">
    <citation type="submission" date="2023-05" db="EMBL/GenBank/DDBJ databases">
        <authorList>
            <person name="Smith C.H."/>
        </authorList>
    </citation>
    <scope>NUCLEOTIDE SEQUENCE</scope>
    <source>
        <strain evidence="9">CHS0354</strain>
        <tissue evidence="9">Mantle</tissue>
    </source>
</reference>
<accession>A0AAE0TAG3</accession>
<dbReference type="GO" id="GO:0009423">
    <property type="term" value="P:chorismate biosynthetic process"/>
    <property type="evidence" value="ECO:0007669"/>
    <property type="project" value="TreeGrafter"/>
</dbReference>
<dbReference type="PANTHER" id="PTHR21090">
    <property type="entry name" value="AROM/DEHYDROQUINATE SYNTHASE"/>
    <property type="match status" value="1"/>
</dbReference>
<keyword evidence="6" id="KW-0057">Aromatic amino acid biosynthesis</keyword>
<evidence type="ECO:0000313" key="10">
    <source>
        <dbReference type="Proteomes" id="UP001195483"/>
    </source>
</evidence>
<proteinExistence type="inferred from homology"/>
<dbReference type="InterPro" id="IPR013792">
    <property type="entry name" value="RNA3'P_cycl/enolpyr_Trfase_a/b"/>
</dbReference>
<dbReference type="Pfam" id="PF00275">
    <property type="entry name" value="EPSP_synthase"/>
    <property type="match status" value="1"/>
</dbReference>
<evidence type="ECO:0000256" key="6">
    <source>
        <dbReference type="ARBA" id="ARBA00023141"/>
    </source>
</evidence>
<sequence>MNRDTYTDIPVKANLSGEAEIPGSKSITNRALIISALATGKSVLRNALESIDTQVARTCLEQLGIGISLNGTDYTITGNGGKFKPCNDILYVENAGTMARFLIPLLLAGQGEYTLDGNARMRQRPLKDLLESLRAGGCKLTDINGTGCLPLKITAGGFPGGRMEISGRNSSQYISALMMGAPLAQRDLEIIIQDGLVSHTYVEMTAQVMAAFGADVDMSQAGRIFIPKKRRFSPREYVIEADASSASYFFAAAAITRGRVKVKNIFRNSLQGDLKMLDVLEQMGCEVVYGADGITVQGGSLRAVDVNMNTMSDVAPTVAAVALFAEGQTRIWDAENMRIKECDRISAVCTEFRKTGAQIEELRDGFVITGNSAKTGAVFETYDDHRMAMALSLIGLRIPGVRVLDPGCTAKTFPDYFDVLFRLIASSP</sequence>
<dbReference type="GO" id="GO:0009073">
    <property type="term" value="P:aromatic amino acid family biosynthetic process"/>
    <property type="evidence" value="ECO:0007669"/>
    <property type="project" value="UniProtKB-KW"/>
</dbReference>
<keyword evidence="10" id="KW-1185">Reference proteome</keyword>
<dbReference type="SUPFAM" id="SSF55205">
    <property type="entry name" value="EPT/RTPC-like"/>
    <property type="match status" value="1"/>
</dbReference>
<reference evidence="9" key="1">
    <citation type="journal article" date="2021" name="Genome Biol. Evol.">
        <title>A High-Quality Reference Genome for a Parasitic Bivalve with Doubly Uniparental Inheritance (Bivalvia: Unionida).</title>
        <authorList>
            <person name="Smith C.H."/>
        </authorList>
    </citation>
    <scope>NUCLEOTIDE SEQUENCE</scope>
    <source>
        <strain evidence="9">CHS0354</strain>
    </source>
</reference>
<evidence type="ECO:0000256" key="3">
    <source>
        <dbReference type="ARBA" id="ARBA00012450"/>
    </source>
</evidence>
<name>A0AAE0TAG3_9BIVA</name>
<evidence type="ECO:0000256" key="1">
    <source>
        <dbReference type="ARBA" id="ARBA00004811"/>
    </source>
</evidence>
<dbReference type="PANTHER" id="PTHR21090:SF5">
    <property type="entry name" value="PENTAFUNCTIONAL AROM POLYPEPTIDE"/>
    <property type="match status" value="1"/>
</dbReference>
<dbReference type="EMBL" id="JAEAOA010001141">
    <property type="protein sequence ID" value="KAK3606772.1"/>
    <property type="molecule type" value="Genomic_DNA"/>
</dbReference>
<keyword evidence="5" id="KW-0808">Transferase</keyword>
<evidence type="ECO:0000256" key="4">
    <source>
        <dbReference type="ARBA" id="ARBA00022605"/>
    </source>
</evidence>
<organism evidence="9 10">
    <name type="scientific">Potamilus streckersoni</name>
    <dbReference type="NCBI Taxonomy" id="2493646"/>
    <lineage>
        <taxon>Eukaryota</taxon>
        <taxon>Metazoa</taxon>
        <taxon>Spiralia</taxon>
        <taxon>Lophotrochozoa</taxon>
        <taxon>Mollusca</taxon>
        <taxon>Bivalvia</taxon>
        <taxon>Autobranchia</taxon>
        <taxon>Heteroconchia</taxon>
        <taxon>Palaeoheterodonta</taxon>
        <taxon>Unionida</taxon>
        <taxon>Unionoidea</taxon>
        <taxon>Unionidae</taxon>
        <taxon>Ambleminae</taxon>
        <taxon>Lampsilini</taxon>
        <taxon>Potamilus</taxon>
    </lineage>
</organism>
<protein>
    <recommendedName>
        <fullName evidence="3">3-phosphoshikimate 1-carboxyvinyltransferase</fullName>
        <ecNumber evidence="3">2.5.1.19</ecNumber>
    </recommendedName>
</protein>
<evidence type="ECO:0000256" key="5">
    <source>
        <dbReference type="ARBA" id="ARBA00022679"/>
    </source>
</evidence>
<dbReference type="Proteomes" id="UP001195483">
    <property type="component" value="Unassembled WGS sequence"/>
</dbReference>
<dbReference type="NCBIfam" id="TIGR01356">
    <property type="entry name" value="aroA"/>
    <property type="match status" value="1"/>
</dbReference>